<gene>
    <name evidence="2" type="ORF">ACG04R_27265</name>
</gene>
<dbReference type="SUPFAM" id="SSF53850">
    <property type="entry name" value="Periplasmic binding protein-like II"/>
    <property type="match status" value="1"/>
</dbReference>
<dbReference type="EMBL" id="JBIGIC010000022">
    <property type="protein sequence ID" value="MFG6490398.1"/>
    <property type="molecule type" value="Genomic_DNA"/>
</dbReference>
<evidence type="ECO:0000313" key="2">
    <source>
        <dbReference type="EMBL" id="MFG6490398.1"/>
    </source>
</evidence>
<evidence type="ECO:0000313" key="3">
    <source>
        <dbReference type="Proteomes" id="UP001606134"/>
    </source>
</evidence>
<evidence type="ECO:0008006" key="4">
    <source>
        <dbReference type="Google" id="ProtNLM"/>
    </source>
</evidence>
<dbReference type="RefSeq" id="WP_394417544.1">
    <property type="nucleotide sequence ID" value="NZ_JBIGIC010000022.1"/>
</dbReference>
<evidence type="ECO:0000256" key="1">
    <source>
        <dbReference type="SAM" id="SignalP"/>
    </source>
</evidence>
<accession>A0ABW7HL52</accession>
<keyword evidence="3" id="KW-1185">Reference proteome</keyword>
<protein>
    <recommendedName>
        <fullName evidence="4">Solute-binding protein family 3/N-terminal domain-containing protein</fullName>
    </recommendedName>
</protein>
<organism evidence="2 3">
    <name type="scientific">Pelomonas candidula</name>
    <dbReference type="NCBI Taxonomy" id="3299025"/>
    <lineage>
        <taxon>Bacteria</taxon>
        <taxon>Pseudomonadati</taxon>
        <taxon>Pseudomonadota</taxon>
        <taxon>Betaproteobacteria</taxon>
        <taxon>Burkholderiales</taxon>
        <taxon>Sphaerotilaceae</taxon>
        <taxon>Roseateles</taxon>
    </lineage>
</organism>
<proteinExistence type="predicted"/>
<keyword evidence="1" id="KW-0732">Signal</keyword>
<comment type="caution">
    <text evidence="2">The sequence shown here is derived from an EMBL/GenBank/DDBJ whole genome shotgun (WGS) entry which is preliminary data.</text>
</comment>
<dbReference type="Proteomes" id="UP001606134">
    <property type="component" value="Unassembled WGS sequence"/>
</dbReference>
<name>A0ABW7HL52_9BURK</name>
<reference evidence="2 3" key="1">
    <citation type="submission" date="2024-08" db="EMBL/GenBank/DDBJ databases">
        <authorList>
            <person name="Lu H."/>
        </authorList>
    </citation>
    <scope>NUCLEOTIDE SEQUENCE [LARGE SCALE GENOMIC DNA]</scope>
    <source>
        <strain evidence="2 3">BYS78W</strain>
    </source>
</reference>
<feature type="chain" id="PRO_5045065795" description="Solute-binding protein family 3/N-terminal domain-containing protein" evidence="1">
    <location>
        <begin position="23"/>
        <end position="241"/>
    </location>
</feature>
<feature type="signal peptide" evidence="1">
    <location>
        <begin position="1"/>
        <end position="22"/>
    </location>
</feature>
<sequence length="241" mass="26204">MPQLRVLWWAGLLALQAASVMAAPVKLRLCVSDQPFAPYTNPDGSGLFQQRALAAAKGVDVSIEQYAAPRARCLQDSRQGRADALIGVFSPDRLGWLAYPMRDGQPLAEQGVGSIQVMVFRRVGSPVAWDGAQLTGLGGQPLGLRFGFAYGARQERLGVPLDDRAMSSEQLIAKLVKGRVGAILLTDEALPQVARLPPGQIEALPRLYDTLALYLIVTRDFEQRHAELVHRLWANLAVGGR</sequence>